<dbReference type="PANTHER" id="PTHR48042">
    <property type="entry name" value="ABC TRANSPORTER G FAMILY MEMBER 11"/>
    <property type="match status" value="1"/>
</dbReference>
<evidence type="ECO:0000313" key="12">
    <source>
        <dbReference type="EMBL" id="TNY24415.1"/>
    </source>
</evidence>
<dbReference type="SUPFAM" id="SSF52540">
    <property type="entry name" value="P-loop containing nucleoside triphosphate hydrolases"/>
    <property type="match status" value="1"/>
</dbReference>
<feature type="transmembrane region" description="Helical" evidence="10">
    <location>
        <begin position="460"/>
        <end position="487"/>
    </location>
</feature>
<accession>A0A5C5G5U3</accession>
<evidence type="ECO:0000259" key="11">
    <source>
        <dbReference type="PROSITE" id="PS50893"/>
    </source>
</evidence>
<keyword evidence="5" id="KW-0547">Nucleotide-binding</keyword>
<feature type="transmembrane region" description="Helical" evidence="10">
    <location>
        <begin position="517"/>
        <end position="546"/>
    </location>
</feature>
<dbReference type="InterPro" id="IPR013525">
    <property type="entry name" value="ABC2_TM"/>
</dbReference>
<dbReference type="PROSITE" id="PS50893">
    <property type="entry name" value="ABC_TRANSPORTER_2"/>
    <property type="match status" value="1"/>
</dbReference>
<keyword evidence="13" id="KW-1185">Reference proteome</keyword>
<comment type="similarity">
    <text evidence="2">Belongs to the ABC transporter superfamily. ABCG family. Eye pigment precursor importer (TC 3.A.1.204) subfamily.</text>
</comment>
<proteinExistence type="inferred from homology"/>
<evidence type="ECO:0000256" key="7">
    <source>
        <dbReference type="ARBA" id="ARBA00022989"/>
    </source>
</evidence>
<gene>
    <name evidence="12" type="ORF">DMC30DRAFT_166660</name>
</gene>
<evidence type="ECO:0000256" key="10">
    <source>
        <dbReference type="SAM" id="Phobius"/>
    </source>
</evidence>
<dbReference type="EMBL" id="SOZI01000003">
    <property type="protein sequence ID" value="TNY24415.1"/>
    <property type="molecule type" value="Genomic_DNA"/>
</dbReference>
<keyword evidence="6" id="KW-0067">ATP-binding</keyword>
<dbReference type="GO" id="GO:0016887">
    <property type="term" value="F:ATP hydrolysis activity"/>
    <property type="evidence" value="ECO:0007669"/>
    <property type="project" value="InterPro"/>
</dbReference>
<dbReference type="InterPro" id="IPR052215">
    <property type="entry name" value="Plant_ABCG"/>
</dbReference>
<sequence>MTTTLDSHDCELAALAVDRVPLELAWSSVIVTAPKRPRPILSSISGCARSGELLAVMGPSGAGKSTFLDAICQRTPRASGELTVNGTTAYSSKDLLSFVEQDDALLGTLTVRETVDFAAQLALGPTYPNLSQHVDATLASLGLSSVAHQRIGTALQRGISGGQKRRVTIACSVVAKPRILVLDEPTSGLDAKSGKEVVAFLQRLAHEQNVLVICTIHQPAYETFALFDRLLLLARGKVMFDGPTSHLDHYLVAVGSPTPEHVNPADQIIDLVSTDFFKAHVGSTGGSSGPREKGSSPAQTPGAHAHGTHEMSDIAPADQHVDGLASSWADYAARHDLVRSPEPPTAGNEVPYAKQRKRGAALMGVRKTLTLSHRNALNYSRNLLAYGIRLGMYIGMAVLLATIWVHLGWHASKLNDRLSVSFFSVAFLGFMSVAGIPAFLEERAVFIRERANGLYTPGQYLVAATAVSLPFLFACTAFYTLIIYWAIPMNPGATHFFRFLLYLYLAILAAETQSLLIAAFVPIFVAALAMASFANGLWMTTMGYFIRSTSLPRFWYYTFHFINYQTFSFDLLVRNDFAGQVLPCGVDAAGSCLCPIESSLLATTGECAISGQDVTQDLDIAGVSDGLYVGILVIIIVVMRLLMWGMLVWKKR</sequence>
<evidence type="ECO:0000256" key="5">
    <source>
        <dbReference type="ARBA" id="ARBA00022741"/>
    </source>
</evidence>
<comment type="caution">
    <text evidence="12">The sequence shown here is derived from an EMBL/GenBank/DDBJ whole genome shotgun (WGS) entry which is preliminary data.</text>
</comment>
<evidence type="ECO:0000256" key="6">
    <source>
        <dbReference type="ARBA" id="ARBA00022840"/>
    </source>
</evidence>
<feature type="domain" description="ABC transporter" evidence="11">
    <location>
        <begin position="24"/>
        <end position="260"/>
    </location>
</feature>
<evidence type="ECO:0000256" key="3">
    <source>
        <dbReference type="ARBA" id="ARBA00022448"/>
    </source>
</evidence>
<dbReference type="AlphaFoldDB" id="A0A5C5G5U3"/>
<dbReference type="GO" id="GO:0016020">
    <property type="term" value="C:membrane"/>
    <property type="evidence" value="ECO:0007669"/>
    <property type="project" value="UniProtKB-SubCell"/>
</dbReference>
<feature type="transmembrane region" description="Helical" evidence="10">
    <location>
        <begin position="383"/>
        <end position="407"/>
    </location>
</feature>
<dbReference type="Pfam" id="PF19055">
    <property type="entry name" value="ABC2_membrane_7"/>
    <property type="match status" value="1"/>
</dbReference>
<dbReference type="GO" id="GO:0005524">
    <property type="term" value="F:ATP binding"/>
    <property type="evidence" value="ECO:0007669"/>
    <property type="project" value="UniProtKB-KW"/>
</dbReference>
<keyword evidence="8 10" id="KW-0472">Membrane</keyword>
<dbReference type="SMART" id="SM00382">
    <property type="entry name" value="AAA"/>
    <property type="match status" value="1"/>
</dbReference>
<keyword evidence="3" id="KW-0813">Transport</keyword>
<evidence type="ECO:0000256" key="9">
    <source>
        <dbReference type="SAM" id="MobiDB-lite"/>
    </source>
</evidence>
<keyword evidence="12" id="KW-0378">Hydrolase</keyword>
<dbReference type="OrthoDB" id="66620at2759"/>
<feature type="transmembrane region" description="Helical" evidence="10">
    <location>
        <begin position="493"/>
        <end position="510"/>
    </location>
</feature>
<dbReference type="Pfam" id="PF01061">
    <property type="entry name" value="ABC2_membrane"/>
    <property type="match status" value="1"/>
</dbReference>
<reference evidence="12 13" key="1">
    <citation type="submission" date="2019-03" db="EMBL/GenBank/DDBJ databases">
        <title>Rhodosporidium diobovatum UCD-FST 08-225 genome sequencing, assembly, and annotation.</title>
        <authorList>
            <person name="Fakankun I.U."/>
            <person name="Fristensky B."/>
            <person name="Levin D.B."/>
        </authorList>
    </citation>
    <scope>NUCLEOTIDE SEQUENCE [LARGE SCALE GENOMIC DNA]</scope>
    <source>
        <strain evidence="12 13">UCD-FST 08-225</strain>
    </source>
</reference>
<feature type="transmembrane region" description="Helical" evidence="10">
    <location>
        <begin position="419"/>
        <end position="440"/>
    </location>
</feature>
<dbReference type="InterPro" id="IPR003439">
    <property type="entry name" value="ABC_transporter-like_ATP-bd"/>
</dbReference>
<dbReference type="Gene3D" id="3.40.50.300">
    <property type="entry name" value="P-loop containing nucleotide triphosphate hydrolases"/>
    <property type="match status" value="1"/>
</dbReference>
<feature type="transmembrane region" description="Helical" evidence="10">
    <location>
        <begin position="627"/>
        <end position="649"/>
    </location>
</feature>
<dbReference type="GO" id="GO:0140359">
    <property type="term" value="F:ABC-type transporter activity"/>
    <property type="evidence" value="ECO:0007669"/>
    <property type="project" value="InterPro"/>
</dbReference>
<dbReference type="Proteomes" id="UP000311382">
    <property type="component" value="Unassembled WGS sequence"/>
</dbReference>
<dbReference type="PROSITE" id="PS00211">
    <property type="entry name" value="ABC_TRANSPORTER_1"/>
    <property type="match status" value="1"/>
</dbReference>
<dbReference type="InterPro" id="IPR027417">
    <property type="entry name" value="P-loop_NTPase"/>
</dbReference>
<dbReference type="STRING" id="5288.A0A5C5G5U3"/>
<feature type="region of interest" description="Disordered" evidence="9">
    <location>
        <begin position="282"/>
        <end position="309"/>
    </location>
</feature>
<evidence type="ECO:0000256" key="1">
    <source>
        <dbReference type="ARBA" id="ARBA00004141"/>
    </source>
</evidence>
<dbReference type="PANTHER" id="PTHR48042:SF11">
    <property type="entry name" value="ABC TRANSPORTER G FAMILY MEMBER 11"/>
    <property type="match status" value="1"/>
</dbReference>
<dbReference type="InterPro" id="IPR017871">
    <property type="entry name" value="ABC_transporter-like_CS"/>
</dbReference>
<name>A0A5C5G5U3_9BASI</name>
<comment type="subcellular location">
    <subcellularLocation>
        <location evidence="1">Membrane</location>
        <topology evidence="1">Multi-pass membrane protein</topology>
    </subcellularLocation>
</comment>
<organism evidence="12 13">
    <name type="scientific">Rhodotorula diobovata</name>
    <dbReference type="NCBI Taxonomy" id="5288"/>
    <lineage>
        <taxon>Eukaryota</taxon>
        <taxon>Fungi</taxon>
        <taxon>Dikarya</taxon>
        <taxon>Basidiomycota</taxon>
        <taxon>Pucciniomycotina</taxon>
        <taxon>Microbotryomycetes</taxon>
        <taxon>Sporidiobolales</taxon>
        <taxon>Sporidiobolaceae</taxon>
        <taxon>Rhodotorula</taxon>
    </lineage>
</organism>
<evidence type="ECO:0000256" key="2">
    <source>
        <dbReference type="ARBA" id="ARBA00005814"/>
    </source>
</evidence>
<dbReference type="InterPro" id="IPR043926">
    <property type="entry name" value="ABCG_dom"/>
</dbReference>
<evidence type="ECO:0000256" key="4">
    <source>
        <dbReference type="ARBA" id="ARBA00022692"/>
    </source>
</evidence>
<keyword evidence="4 10" id="KW-0812">Transmembrane</keyword>
<evidence type="ECO:0000313" key="13">
    <source>
        <dbReference type="Proteomes" id="UP000311382"/>
    </source>
</evidence>
<keyword evidence="7 10" id="KW-1133">Transmembrane helix</keyword>
<dbReference type="Pfam" id="PF00005">
    <property type="entry name" value="ABC_tran"/>
    <property type="match status" value="1"/>
</dbReference>
<dbReference type="InterPro" id="IPR003593">
    <property type="entry name" value="AAA+_ATPase"/>
</dbReference>
<evidence type="ECO:0000256" key="8">
    <source>
        <dbReference type="ARBA" id="ARBA00023136"/>
    </source>
</evidence>
<protein>
    <submittedName>
        <fullName evidence="12">P-loop containing nucleoside triphosphate hydrolase protein</fullName>
    </submittedName>
</protein>